<dbReference type="EMBL" id="BAABHQ010000003">
    <property type="protein sequence ID" value="GAA4867634.1"/>
    <property type="molecule type" value="Genomic_DNA"/>
</dbReference>
<reference evidence="2" key="1">
    <citation type="journal article" date="2019" name="Int. J. Syst. Evol. Microbiol.">
        <title>The Global Catalogue of Microorganisms (GCM) 10K type strain sequencing project: providing services to taxonomists for standard genome sequencing and annotation.</title>
        <authorList>
            <consortium name="The Broad Institute Genomics Platform"/>
            <consortium name="The Broad Institute Genome Sequencing Center for Infectious Disease"/>
            <person name="Wu L."/>
            <person name="Ma J."/>
        </authorList>
    </citation>
    <scope>NUCLEOTIDE SEQUENCE [LARGE SCALE GENOMIC DNA]</scope>
    <source>
        <strain evidence="2">JCM 17983</strain>
    </source>
</reference>
<dbReference type="Proteomes" id="UP001500457">
    <property type="component" value="Unassembled WGS sequence"/>
</dbReference>
<gene>
    <name evidence="1" type="ORF">GCM10023203_15250</name>
</gene>
<evidence type="ECO:0000313" key="2">
    <source>
        <dbReference type="Proteomes" id="UP001500457"/>
    </source>
</evidence>
<dbReference type="InterPro" id="IPR034660">
    <property type="entry name" value="DinB/YfiT-like"/>
</dbReference>
<accession>A0ABP9E449</accession>
<dbReference type="RefSeq" id="WP_420791678.1">
    <property type="nucleotide sequence ID" value="NZ_BAABHQ010000003.1"/>
</dbReference>
<name>A0ABP9E449_9PSEU</name>
<keyword evidence="2" id="KW-1185">Reference proteome</keyword>
<protein>
    <submittedName>
        <fullName evidence="1">DinB family protein</fullName>
    </submittedName>
</protein>
<dbReference type="InterPro" id="IPR007061">
    <property type="entry name" value="MST-like"/>
</dbReference>
<dbReference type="SUPFAM" id="SSF109854">
    <property type="entry name" value="DinB/YfiT-like putative metalloenzymes"/>
    <property type="match status" value="1"/>
</dbReference>
<organism evidence="1 2">
    <name type="scientific">Actinomycetospora straminea</name>
    <dbReference type="NCBI Taxonomy" id="663607"/>
    <lineage>
        <taxon>Bacteria</taxon>
        <taxon>Bacillati</taxon>
        <taxon>Actinomycetota</taxon>
        <taxon>Actinomycetes</taxon>
        <taxon>Pseudonocardiales</taxon>
        <taxon>Pseudonocardiaceae</taxon>
        <taxon>Actinomycetospora</taxon>
    </lineage>
</organism>
<comment type="caution">
    <text evidence="1">The sequence shown here is derived from an EMBL/GenBank/DDBJ whole genome shotgun (WGS) entry which is preliminary data.</text>
</comment>
<proteinExistence type="predicted"/>
<sequence>MTALTAQEAPMTSVNTATDADERADLLAELAQARHWLVHTTRDLTDEQAASRPTVSQLSLGGLIKHVAATEASWMDFAVSGASPEDDFELPEGMTLDDFEAYIAGLDEKPAWLVERENAFRLLPGETLAGVVADYHEVAARTEATLATLPDLNVKHPLPKAPWQEPGTSWSVRRVLLHIIAETTQHAGHADILRESIDGATSM</sequence>
<evidence type="ECO:0000313" key="1">
    <source>
        <dbReference type="EMBL" id="GAA4867634.1"/>
    </source>
</evidence>
<dbReference type="Pfam" id="PF04978">
    <property type="entry name" value="MST"/>
    <property type="match status" value="1"/>
</dbReference>
<dbReference type="Gene3D" id="1.20.120.450">
    <property type="entry name" value="dinb family like domain"/>
    <property type="match status" value="1"/>
</dbReference>